<proteinExistence type="predicted"/>
<keyword evidence="2" id="KW-0812">Transmembrane</keyword>
<name>A0A2G5B499_COERN</name>
<evidence type="ECO:0000256" key="1">
    <source>
        <dbReference type="SAM" id="MobiDB-lite"/>
    </source>
</evidence>
<dbReference type="EMBL" id="KZ303526">
    <property type="protein sequence ID" value="PIA13826.1"/>
    <property type="molecule type" value="Genomic_DNA"/>
</dbReference>
<organism evidence="3 4">
    <name type="scientific">Coemansia reversa (strain ATCC 12441 / NRRL 1564)</name>
    <dbReference type="NCBI Taxonomy" id="763665"/>
    <lineage>
        <taxon>Eukaryota</taxon>
        <taxon>Fungi</taxon>
        <taxon>Fungi incertae sedis</taxon>
        <taxon>Zoopagomycota</taxon>
        <taxon>Kickxellomycotina</taxon>
        <taxon>Kickxellomycetes</taxon>
        <taxon>Kickxellales</taxon>
        <taxon>Kickxellaceae</taxon>
        <taxon>Coemansia</taxon>
    </lineage>
</organism>
<gene>
    <name evidence="3" type="ORF">COEREDRAFT_10994</name>
</gene>
<feature type="compositionally biased region" description="Polar residues" evidence="1">
    <location>
        <begin position="255"/>
        <end position="296"/>
    </location>
</feature>
<keyword evidence="2" id="KW-1133">Transmembrane helix</keyword>
<dbReference type="OrthoDB" id="6380398at2759"/>
<reference evidence="3 4" key="1">
    <citation type="journal article" date="2015" name="Genome Biol. Evol.">
        <title>Phylogenomic analyses indicate that early fungi evolved digesting cell walls of algal ancestors of land plants.</title>
        <authorList>
            <person name="Chang Y."/>
            <person name="Wang S."/>
            <person name="Sekimoto S."/>
            <person name="Aerts A.L."/>
            <person name="Choi C."/>
            <person name="Clum A."/>
            <person name="LaButti K.M."/>
            <person name="Lindquist E.A."/>
            <person name="Yee Ngan C."/>
            <person name="Ohm R.A."/>
            <person name="Salamov A.A."/>
            <person name="Grigoriev I.V."/>
            <person name="Spatafora J.W."/>
            <person name="Berbee M.L."/>
        </authorList>
    </citation>
    <scope>NUCLEOTIDE SEQUENCE [LARGE SCALE GENOMIC DNA]</scope>
    <source>
        <strain evidence="3 4">NRRL 1564</strain>
    </source>
</reference>
<evidence type="ECO:0000313" key="4">
    <source>
        <dbReference type="Proteomes" id="UP000242474"/>
    </source>
</evidence>
<dbReference type="Proteomes" id="UP000242474">
    <property type="component" value="Unassembled WGS sequence"/>
</dbReference>
<protein>
    <submittedName>
        <fullName evidence="3">Uncharacterized protein</fullName>
    </submittedName>
</protein>
<keyword evidence="2" id="KW-0472">Membrane</keyword>
<dbReference type="SUPFAM" id="SSF50494">
    <property type="entry name" value="Trypsin-like serine proteases"/>
    <property type="match status" value="1"/>
</dbReference>
<evidence type="ECO:0000256" key="2">
    <source>
        <dbReference type="SAM" id="Phobius"/>
    </source>
</evidence>
<feature type="transmembrane region" description="Helical" evidence="2">
    <location>
        <begin position="312"/>
        <end position="333"/>
    </location>
</feature>
<dbReference type="InterPro" id="IPR009003">
    <property type="entry name" value="Peptidase_S1_PA"/>
</dbReference>
<feature type="region of interest" description="Disordered" evidence="1">
    <location>
        <begin position="255"/>
        <end position="307"/>
    </location>
</feature>
<sequence>MVSADCFEYNGSNVDRSIKYEVYIDRGLNNLTIHYDIENIVIHPNFNAETKANNIAAVNFNTKGVAGWRNKIAIDFGKWLNRVYVQRVLNKPKPIEWGTPVMYVQPTVPPDPKCSEFSPIFSSNNGAFTCSDYTVEPLVKDKTDCKIPYPQLYAWMGDELYQAGIFSHAVIKGGTDLCKYDDARFYYTVLSNYIAFAQAALGKEFYYNGITEDSKPQGDPYFAMVGASARLDYNMVMLSGDFYSPKSLHIESASNLDNSEKNPNSASEKNNPDTPNVNNSEDNYTNPGITAESGSDNNEDKPSNGSSNKTTIIASVCGSIGALVLFVVFFFLVRWYRGHVSKVHDPYKERSAQEALVDMFANAGDTRPPPAYETAENTRRAENLVSVGTNRALVNDSQHSDLNYSNDKN</sequence>
<evidence type="ECO:0000313" key="3">
    <source>
        <dbReference type="EMBL" id="PIA13826.1"/>
    </source>
</evidence>
<accession>A0A2G5B499</accession>
<dbReference type="AlphaFoldDB" id="A0A2G5B499"/>
<keyword evidence="4" id="KW-1185">Reference proteome</keyword>